<protein>
    <recommendedName>
        <fullName evidence="5">HMG box domain-containing protein</fullName>
    </recommendedName>
</protein>
<feature type="domain" description="HMG box" evidence="5">
    <location>
        <begin position="36"/>
        <end position="105"/>
    </location>
</feature>
<dbReference type="GO" id="GO:0000981">
    <property type="term" value="F:DNA-binding transcription factor activity, RNA polymerase II-specific"/>
    <property type="evidence" value="ECO:0007669"/>
    <property type="project" value="TreeGrafter"/>
</dbReference>
<keyword evidence="1 3" id="KW-0238">DNA-binding</keyword>
<feature type="DNA-binding region" description="HMG box" evidence="3">
    <location>
        <begin position="36"/>
        <end position="105"/>
    </location>
</feature>
<dbReference type="GO" id="GO:0005634">
    <property type="term" value="C:nucleus"/>
    <property type="evidence" value="ECO:0007669"/>
    <property type="project" value="UniProtKB-UniRule"/>
</dbReference>
<dbReference type="EMBL" id="KZ293671">
    <property type="protein sequence ID" value="PBK88825.1"/>
    <property type="molecule type" value="Genomic_DNA"/>
</dbReference>
<proteinExistence type="predicted"/>
<dbReference type="InterPro" id="IPR009071">
    <property type="entry name" value="HMG_box_dom"/>
</dbReference>
<dbReference type="PROSITE" id="PS50118">
    <property type="entry name" value="HMG_BOX_2"/>
    <property type="match status" value="1"/>
</dbReference>
<feature type="non-terminal residue" evidence="6">
    <location>
        <position position="108"/>
    </location>
</feature>
<evidence type="ECO:0000256" key="3">
    <source>
        <dbReference type="PROSITE-ProRule" id="PRU00267"/>
    </source>
</evidence>
<dbReference type="AlphaFoldDB" id="A0A2H3D0P0"/>
<dbReference type="Pfam" id="PF00505">
    <property type="entry name" value="HMG_box"/>
    <property type="match status" value="1"/>
</dbReference>
<dbReference type="PANTHER" id="PTHR45789">
    <property type="entry name" value="FI18025P1"/>
    <property type="match status" value="1"/>
</dbReference>
<keyword evidence="2 3" id="KW-0539">Nucleus</keyword>
<evidence type="ECO:0000313" key="7">
    <source>
        <dbReference type="Proteomes" id="UP000217790"/>
    </source>
</evidence>
<reference evidence="7" key="1">
    <citation type="journal article" date="2017" name="Nat. Ecol. Evol.">
        <title>Genome expansion and lineage-specific genetic innovations in the forest pathogenic fungi Armillaria.</title>
        <authorList>
            <person name="Sipos G."/>
            <person name="Prasanna A.N."/>
            <person name="Walter M.C."/>
            <person name="O'Connor E."/>
            <person name="Balint B."/>
            <person name="Krizsan K."/>
            <person name="Kiss B."/>
            <person name="Hess J."/>
            <person name="Varga T."/>
            <person name="Slot J."/>
            <person name="Riley R."/>
            <person name="Boka B."/>
            <person name="Rigling D."/>
            <person name="Barry K."/>
            <person name="Lee J."/>
            <person name="Mihaltcheva S."/>
            <person name="LaButti K."/>
            <person name="Lipzen A."/>
            <person name="Waldron R."/>
            <person name="Moloney N.M."/>
            <person name="Sperisen C."/>
            <person name="Kredics L."/>
            <person name="Vagvoelgyi C."/>
            <person name="Patrignani A."/>
            <person name="Fitzpatrick D."/>
            <person name="Nagy I."/>
            <person name="Doyle S."/>
            <person name="Anderson J.B."/>
            <person name="Grigoriev I.V."/>
            <person name="Gueldener U."/>
            <person name="Muensterkoetter M."/>
            <person name="Nagy L.G."/>
        </authorList>
    </citation>
    <scope>NUCLEOTIDE SEQUENCE [LARGE SCALE GENOMIC DNA]</scope>
    <source>
        <strain evidence="7">Ar21-2</strain>
    </source>
</reference>
<keyword evidence="7" id="KW-1185">Reference proteome</keyword>
<evidence type="ECO:0000259" key="5">
    <source>
        <dbReference type="PROSITE" id="PS50118"/>
    </source>
</evidence>
<evidence type="ECO:0000256" key="2">
    <source>
        <dbReference type="ARBA" id="ARBA00023242"/>
    </source>
</evidence>
<dbReference type="InParanoid" id="A0A2H3D0P0"/>
<gene>
    <name evidence="6" type="ORF">ARMGADRAFT_936929</name>
</gene>
<evidence type="ECO:0000256" key="4">
    <source>
        <dbReference type="SAM" id="MobiDB-lite"/>
    </source>
</evidence>
<feature type="region of interest" description="Disordered" evidence="4">
    <location>
        <begin position="1"/>
        <end position="38"/>
    </location>
</feature>
<dbReference type="Proteomes" id="UP000217790">
    <property type="component" value="Unassembled WGS sequence"/>
</dbReference>
<dbReference type="OrthoDB" id="6247875at2759"/>
<evidence type="ECO:0000313" key="6">
    <source>
        <dbReference type="EMBL" id="PBK88825.1"/>
    </source>
</evidence>
<dbReference type="Gene3D" id="1.10.30.10">
    <property type="entry name" value="High mobility group box domain"/>
    <property type="match status" value="1"/>
</dbReference>
<dbReference type="GO" id="GO:0000978">
    <property type="term" value="F:RNA polymerase II cis-regulatory region sequence-specific DNA binding"/>
    <property type="evidence" value="ECO:0007669"/>
    <property type="project" value="TreeGrafter"/>
</dbReference>
<dbReference type="STRING" id="47427.A0A2H3D0P0"/>
<organism evidence="6 7">
    <name type="scientific">Armillaria gallica</name>
    <name type="common">Bulbous honey fungus</name>
    <name type="synonym">Armillaria bulbosa</name>
    <dbReference type="NCBI Taxonomy" id="47427"/>
    <lineage>
        <taxon>Eukaryota</taxon>
        <taxon>Fungi</taxon>
        <taxon>Dikarya</taxon>
        <taxon>Basidiomycota</taxon>
        <taxon>Agaricomycotina</taxon>
        <taxon>Agaricomycetes</taxon>
        <taxon>Agaricomycetidae</taxon>
        <taxon>Agaricales</taxon>
        <taxon>Marasmiineae</taxon>
        <taxon>Physalacriaceae</taxon>
        <taxon>Armillaria</taxon>
    </lineage>
</organism>
<sequence length="108" mass="12805">MPDFDVQFSSTVSTHDEPTTPGRVSSHKKDLDPSHIPRPPNCFFIFCKDIRDKKIIPKSVEHDHRHLSIIVGHLWNHLSTEEKQLYKRRADNAKLEHWKRYPSYTYQP</sequence>
<accession>A0A2H3D0P0</accession>
<dbReference type="InterPro" id="IPR036910">
    <property type="entry name" value="HMG_box_dom_sf"/>
</dbReference>
<dbReference type="InterPro" id="IPR051356">
    <property type="entry name" value="SOX/SOX-like_TF"/>
</dbReference>
<dbReference type="SMART" id="SM00398">
    <property type="entry name" value="HMG"/>
    <property type="match status" value="1"/>
</dbReference>
<dbReference type="SUPFAM" id="SSF47095">
    <property type="entry name" value="HMG-box"/>
    <property type="match status" value="1"/>
</dbReference>
<evidence type="ECO:0000256" key="1">
    <source>
        <dbReference type="ARBA" id="ARBA00023125"/>
    </source>
</evidence>
<dbReference type="PANTHER" id="PTHR45789:SF2">
    <property type="entry name" value="FI18025P1"/>
    <property type="match status" value="1"/>
</dbReference>
<name>A0A2H3D0P0_ARMGA</name>
<dbReference type="CDD" id="cd01389">
    <property type="entry name" value="HMG-box_ROX1-like"/>
    <property type="match status" value="1"/>
</dbReference>